<dbReference type="PANTHER" id="PTHR37526">
    <property type="entry name" value="PROTEIN TUSB"/>
    <property type="match status" value="1"/>
</dbReference>
<accession>Q4JN32</accession>
<dbReference type="AlphaFoldDB" id="Q4JN32"/>
<dbReference type="Pfam" id="PF04077">
    <property type="entry name" value="DsrH"/>
    <property type="match status" value="1"/>
</dbReference>
<dbReference type="GO" id="GO:0002143">
    <property type="term" value="P:tRNA wobble position uridine thiolation"/>
    <property type="evidence" value="ECO:0007669"/>
    <property type="project" value="InterPro"/>
</dbReference>
<dbReference type="SUPFAM" id="SSF75169">
    <property type="entry name" value="DsrEFH-like"/>
    <property type="match status" value="1"/>
</dbReference>
<dbReference type="InterPro" id="IPR027396">
    <property type="entry name" value="DsrEFH-like"/>
</dbReference>
<dbReference type="InterPro" id="IPR007215">
    <property type="entry name" value="Sulphur_relay_TusB/DsrH"/>
</dbReference>
<evidence type="ECO:0000313" key="1">
    <source>
        <dbReference type="EMBL" id="AAY89965.1"/>
    </source>
</evidence>
<dbReference type="Gene3D" id="3.40.1260.10">
    <property type="entry name" value="DsrEFH-like"/>
    <property type="match status" value="1"/>
</dbReference>
<dbReference type="EMBL" id="DQ068067">
    <property type="protein sequence ID" value="AAY89965.1"/>
    <property type="molecule type" value="Genomic_DNA"/>
</dbReference>
<proteinExistence type="predicted"/>
<sequence length="100" mass="11229">MLHTINKSPFEKDSLTTCLRYAETGASVLFIEDAVYACTKGTKFENAIHSHQGDIKFYVLGPDLEARGLDNSNLTTNIEIVDYKGFVKLVADNEKTQNWL</sequence>
<dbReference type="NCBIfam" id="TIGR03011">
    <property type="entry name" value="sulf_tusB_dsrH"/>
    <property type="match status" value="1"/>
</dbReference>
<protein>
    <submittedName>
        <fullName evidence="1">Predicted DsrH</fullName>
    </submittedName>
</protein>
<dbReference type="PANTHER" id="PTHR37526:SF1">
    <property type="entry name" value="PROTEIN TUSB"/>
    <property type="match status" value="1"/>
</dbReference>
<gene>
    <name evidence="1" type="primary">dsrH</name>
</gene>
<organism evidence="1">
    <name type="scientific">uncultured bacterium BAC13K9BAC</name>
    <dbReference type="NCBI Taxonomy" id="332979"/>
    <lineage>
        <taxon>Bacteria</taxon>
        <taxon>environmental samples</taxon>
    </lineage>
</organism>
<reference evidence="1" key="1">
    <citation type="journal article" date="2005" name="PLoS Biol.">
        <title>New insights into metabolic properties of marine bacteria encoding proteorhodopsins.</title>
        <authorList>
            <person name="Sabehi G."/>
            <person name="Loy A."/>
            <person name="Jung K.H."/>
            <person name="Partha R."/>
            <person name="Spudich J.L."/>
            <person name="Isaacson T."/>
            <person name="Hirschberg J."/>
            <person name="Wagner M."/>
            <person name="Beja O."/>
        </authorList>
    </citation>
    <scope>NUCLEOTIDE SEQUENCE</scope>
</reference>
<name>Q4JN32_9BACT</name>
<dbReference type="GO" id="GO:1990228">
    <property type="term" value="C:sulfurtransferase complex"/>
    <property type="evidence" value="ECO:0007669"/>
    <property type="project" value="TreeGrafter"/>
</dbReference>